<dbReference type="SUPFAM" id="SSF57701">
    <property type="entry name" value="Zn2/Cys6 DNA-binding domain"/>
    <property type="match status" value="1"/>
</dbReference>
<sequence length="984" mass="108268">MYGGVQPVHHFEVSQHPRRTPTPLHSTSPLPLGAADDWNTHAQVAHAQAQAVQAVQAAQAHAQAAAHAQAQYASYRHLTPIPTDSPQRKSSEGSEVEASMALSGLGLALPHVSHMLGSTIKRRDEHSPRVTPTTQKKLRKDDKPAKDTRKSCAECRRLKAKCDRVFPCSNCRRRGCAVVCPDGDLSCMQGKRLVLASTEKLHDRIAQLEAALFQAHSKVDTEAHPLLAPQYLDGGFANLPSKTPPLISRTDSPPFTELKMEGGRRSSSPGTYSFTPSRVASGGRLTVDALLLSDEIMARESDWIGENSTPAQFLLTPDQGQNRPANAIRLAEIMSVLPPREETGRHAARFWVQSGWYQHILTRDEFETVYEPAVYSPTQANPISPHKLSIVLIVLMMDSFFDLTRETEDPKVAMYWDAVQRCFDTRFGWAASVAGVQALTLITYFVGFGWKGASASNFYWVRRMTTAVQQLGMHKEPHPLIEFGEAEFRRRVFWESFVCDGLMSINHGQRTAIPIENIECRYPNVSTRLTTRYEYMRRVNYNVLDLGLRPDSNPASPEQIRACEEEHMKFNPSRVPSEHCPALVNTPMPEPRVDLTSMEPLDLANTANSTCYYKCLLFLYRPALRRLVGRMRSNPDVKFSAWDHKVATTTMETCRHLITAGKYFSRRQPRLAGRTWTTWVQIFSAAVSMSALAVWCSPHMDPSFLAQAYHDLEEVRQLIEGVSSDRANSISCLMPALQGMVAGRYPHLVGQDASAVCIHTQSEDMLFGLLGGEVSNYGPPGLMSTESMAPFPFVAPSMPTPVPTQPSQAAGLRPVAAGSQTPRQNSGSSGSAVGSGGSLSPVDWTTTPPDASVGSNVDWNTMSNYMVLPPQQTPAPARSAPTPGRFQSSLPTPPMPDNSMMMQAATPGVGDDSEPLSTTELWARLQTFYEPTVWWGLGDGYDVMPPVRTPSGAGSIPQTMQTGMGMATPVFTPVPTVPMGVYHH</sequence>
<dbReference type="InterPro" id="IPR050613">
    <property type="entry name" value="Sec_Metabolite_Reg"/>
</dbReference>
<dbReference type="Gene3D" id="4.10.240.10">
    <property type="entry name" value="Zn(2)-C6 fungal-type DNA-binding domain"/>
    <property type="match status" value="1"/>
</dbReference>
<dbReference type="PANTHER" id="PTHR31001">
    <property type="entry name" value="UNCHARACTERIZED TRANSCRIPTIONAL REGULATORY PROTEIN"/>
    <property type="match status" value="1"/>
</dbReference>
<gene>
    <name evidence="6" type="ORF">EHS24_002082</name>
</gene>
<dbReference type="GO" id="GO:0000981">
    <property type="term" value="F:DNA-binding transcription factor activity, RNA polymerase II-specific"/>
    <property type="evidence" value="ECO:0007669"/>
    <property type="project" value="InterPro"/>
</dbReference>
<dbReference type="PROSITE" id="PS50048">
    <property type="entry name" value="ZN2_CY6_FUNGAL_2"/>
    <property type="match status" value="1"/>
</dbReference>
<dbReference type="AlphaFoldDB" id="A0A427XHI4"/>
<comment type="caution">
    <text evidence="6">The sequence shown here is derived from an EMBL/GenBank/DDBJ whole genome shotgun (WGS) entry which is preliminary data.</text>
</comment>
<name>A0A427XHI4_9TREE</name>
<evidence type="ECO:0000259" key="5">
    <source>
        <dbReference type="PROSITE" id="PS50048"/>
    </source>
</evidence>
<dbReference type="GO" id="GO:0003677">
    <property type="term" value="F:DNA binding"/>
    <property type="evidence" value="ECO:0007669"/>
    <property type="project" value="InterPro"/>
</dbReference>
<proteinExistence type="predicted"/>
<dbReference type="SMART" id="SM00066">
    <property type="entry name" value="GAL4"/>
    <property type="match status" value="1"/>
</dbReference>
<keyword evidence="7" id="KW-1185">Reference proteome</keyword>
<feature type="region of interest" description="Disordered" evidence="4">
    <location>
        <begin position="79"/>
        <end position="98"/>
    </location>
</feature>
<dbReference type="CDD" id="cd00067">
    <property type="entry name" value="GAL4"/>
    <property type="match status" value="1"/>
</dbReference>
<keyword evidence="2" id="KW-0479">Metal-binding</keyword>
<feature type="region of interest" description="Disordered" evidence="4">
    <location>
        <begin position="799"/>
        <end position="915"/>
    </location>
</feature>
<dbReference type="PROSITE" id="PS00463">
    <property type="entry name" value="ZN2_CY6_FUNGAL_1"/>
    <property type="match status" value="1"/>
</dbReference>
<dbReference type="RefSeq" id="XP_028473506.1">
    <property type="nucleotide sequence ID" value="XM_028617828.1"/>
</dbReference>
<dbReference type="InterPro" id="IPR036864">
    <property type="entry name" value="Zn2-C6_fun-type_DNA-bd_sf"/>
</dbReference>
<dbReference type="InterPro" id="IPR001138">
    <property type="entry name" value="Zn2Cys6_DnaBD"/>
</dbReference>
<keyword evidence="3" id="KW-0539">Nucleus</keyword>
<feature type="region of interest" description="Disordered" evidence="4">
    <location>
        <begin position="1"/>
        <end position="28"/>
    </location>
</feature>
<dbReference type="CDD" id="cd12148">
    <property type="entry name" value="fungal_TF_MHR"/>
    <property type="match status" value="1"/>
</dbReference>
<dbReference type="GO" id="GO:0006351">
    <property type="term" value="P:DNA-templated transcription"/>
    <property type="evidence" value="ECO:0007669"/>
    <property type="project" value="InterPro"/>
</dbReference>
<organism evidence="6 7">
    <name type="scientific">Apiotrichum porosum</name>
    <dbReference type="NCBI Taxonomy" id="105984"/>
    <lineage>
        <taxon>Eukaryota</taxon>
        <taxon>Fungi</taxon>
        <taxon>Dikarya</taxon>
        <taxon>Basidiomycota</taxon>
        <taxon>Agaricomycotina</taxon>
        <taxon>Tremellomycetes</taxon>
        <taxon>Trichosporonales</taxon>
        <taxon>Trichosporonaceae</taxon>
        <taxon>Apiotrichum</taxon>
    </lineage>
</organism>
<accession>A0A427XHI4</accession>
<reference evidence="6 7" key="1">
    <citation type="submission" date="2018-11" db="EMBL/GenBank/DDBJ databases">
        <title>Genome sequence of Apiotrichum porosum DSM 27194.</title>
        <authorList>
            <person name="Aliyu H."/>
            <person name="Gorte O."/>
            <person name="Ochsenreither K."/>
        </authorList>
    </citation>
    <scope>NUCLEOTIDE SEQUENCE [LARGE SCALE GENOMIC DNA]</scope>
    <source>
        <strain evidence="6 7">DSM 27194</strain>
    </source>
</reference>
<dbReference type="EMBL" id="RSCE01000012">
    <property type="protein sequence ID" value="RSH78359.1"/>
    <property type="molecule type" value="Genomic_DNA"/>
</dbReference>
<dbReference type="Pfam" id="PF04082">
    <property type="entry name" value="Fungal_trans"/>
    <property type="match status" value="1"/>
</dbReference>
<feature type="domain" description="Zn(2)-C6 fungal-type" evidence="5">
    <location>
        <begin position="151"/>
        <end position="180"/>
    </location>
</feature>
<feature type="compositionally biased region" description="Basic and acidic residues" evidence="4">
    <location>
        <begin position="139"/>
        <end position="150"/>
    </location>
</feature>
<dbReference type="Proteomes" id="UP000279236">
    <property type="component" value="Unassembled WGS sequence"/>
</dbReference>
<evidence type="ECO:0000256" key="4">
    <source>
        <dbReference type="SAM" id="MobiDB-lite"/>
    </source>
</evidence>
<evidence type="ECO:0000256" key="3">
    <source>
        <dbReference type="ARBA" id="ARBA00023242"/>
    </source>
</evidence>
<evidence type="ECO:0000256" key="1">
    <source>
        <dbReference type="ARBA" id="ARBA00004123"/>
    </source>
</evidence>
<dbReference type="OrthoDB" id="424974at2759"/>
<dbReference type="PANTHER" id="PTHR31001:SF56">
    <property type="entry name" value="ZN(2)-C6 FUNGAL-TYPE DOMAIN-CONTAINING PROTEIN"/>
    <property type="match status" value="1"/>
</dbReference>
<dbReference type="GO" id="GO:0005634">
    <property type="term" value="C:nucleus"/>
    <property type="evidence" value="ECO:0007669"/>
    <property type="project" value="UniProtKB-SubCell"/>
</dbReference>
<comment type="subcellular location">
    <subcellularLocation>
        <location evidence="1">Nucleus</location>
    </subcellularLocation>
</comment>
<evidence type="ECO:0000313" key="7">
    <source>
        <dbReference type="Proteomes" id="UP000279236"/>
    </source>
</evidence>
<dbReference type="GeneID" id="39586625"/>
<evidence type="ECO:0000256" key="2">
    <source>
        <dbReference type="ARBA" id="ARBA00022723"/>
    </source>
</evidence>
<dbReference type="InterPro" id="IPR007219">
    <property type="entry name" value="XnlR_reg_dom"/>
</dbReference>
<feature type="region of interest" description="Disordered" evidence="4">
    <location>
        <begin position="118"/>
        <end position="150"/>
    </location>
</feature>
<feature type="compositionally biased region" description="Polar residues" evidence="4">
    <location>
        <begin position="843"/>
        <end position="864"/>
    </location>
</feature>
<evidence type="ECO:0000313" key="6">
    <source>
        <dbReference type="EMBL" id="RSH78359.1"/>
    </source>
</evidence>
<protein>
    <recommendedName>
        <fullName evidence="5">Zn(2)-C6 fungal-type domain-containing protein</fullName>
    </recommendedName>
</protein>
<dbReference type="GO" id="GO:0008270">
    <property type="term" value="F:zinc ion binding"/>
    <property type="evidence" value="ECO:0007669"/>
    <property type="project" value="InterPro"/>
</dbReference>